<dbReference type="Gene3D" id="1.20.58.70">
    <property type="match status" value="1"/>
</dbReference>
<comment type="similarity">
    <text evidence="6">Belongs to the Smac/DIABLO protein family.</text>
</comment>
<feature type="compositionally biased region" description="Basic and acidic residues" evidence="7">
    <location>
        <begin position="190"/>
        <end position="206"/>
    </location>
</feature>
<dbReference type="Pfam" id="PF09057">
    <property type="entry name" value="Smac_DIABLO"/>
    <property type="match status" value="1"/>
</dbReference>
<keyword evidence="3" id="KW-0809">Transit peptide</keyword>
<dbReference type="AlphaFoldDB" id="A0A2D0T0U5"/>
<evidence type="ECO:0000313" key="9">
    <source>
        <dbReference type="RefSeq" id="XP_017348539.1"/>
    </source>
</evidence>
<gene>
    <name evidence="9" type="primary">diablob</name>
</gene>
<keyword evidence="8" id="KW-1185">Reference proteome</keyword>
<protein>
    <recommendedName>
        <fullName evidence="5">Direct IAP-binding protein with low pI</fullName>
    </recommendedName>
</protein>
<dbReference type="STRING" id="7998.ENSIPUP00000007968"/>
<dbReference type="OMA" id="WRCCAFF"/>
<reference evidence="8" key="1">
    <citation type="journal article" date="2016" name="Nat. Commun.">
        <title>The channel catfish genome sequence provides insights into the evolution of scale formation in teleosts.</title>
        <authorList>
            <person name="Liu Z."/>
            <person name="Liu S."/>
            <person name="Yao J."/>
            <person name="Bao L."/>
            <person name="Zhang J."/>
            <person name="Li Y."/>
            <person name="Jiang C."/>
            <person name="Sun L."/>
            <person name="Wang R."/>
            <person name="Zhang Y."/>
            <person name="Zhou T."/>
            <person name="Zeng Q."/>
            <person name="Fu Q."/>
            <person name="Gao S."/>
            <person name="Li N."/>
            <person name="Koren S."/>
            <person name="Jiang Y."/>
            <person name="Zimin A."/>
            <person name="Xu P."/>
            <person name="Phillippy A.M."/>
            <person name="Geng X."/>
            <person name="Song L."/>
            <person name="Sun F."/>
            <person name="Li C."/>
            <person name="Wang X."/>
            <person name="Chen A."/>
            <person name="Jin Y."/>
            <person name="Yuan Z."/>
            <person name="Yang Y."/>
            <person name="Tan S."/>
            <person name="Peatman E."/>
            <person name="Lu J."/>
            <person name="Qin Z."/>
            <person name="Dunham R."/>
            <person name="Li Z."/>
            <person name="Sonstegard T."/>
            <person name="Feng J."/>
            <person name="Danzmann R.G."/>
            <person name="Schroeder S."/>
            <person name="Scheffler B."/>
            <person name="Duke M.V."/>
            <person name="Ballard L."/>
            <person name="Kucuktas H."/>
            <person name="Kaltenboeck L."/>
            <person name="Liu H."/>
            <person name="Armbruster J."/>
            <person name="Xie Y."/>
            <person name="Kirby M.L."/>
            <person name="Tian Y."/>
            <person name="Flanagan M.E."/>
            <person name="Mu W."/>
            <person name="Waldbieser G.C."/>
        </authorList>
    </citation>
    <scope>NUCLEOTIDE SEQUENCE [LARGE SCALE GENOMIC DNA]</scope>
    <source>
        <strain evidence="8">SDA103</strain>
    </source>
</reference>
<dbReference type="Proteomes" id="UP000221080">
    <property type="component" value="Chromosome 18"/>
</dbReference>
<evidence type="ECO:0000256" key="1">
    <source>
        <dbReference type="ARBA" id="ARBA00004173"/>
    </source>
</evidence>
<comment type="subcellular location">
    <subcellularLocation>
        <location evidence="1">Mitochondrion</location>
    </subcellularLocation>
</comment>
<dbReference type="SUPFAM" id="SSF46984">
    <property type="entry name" value="Smac/diablo"/>
    <property type="match status" value="1"/>
</dbReference>
<dbReference type="FunFam" id="1.20.58.70:FF:000012">
    <property type="entry name" value="diablo homolog, mitochondrial isoform X1"/>
    <property type="match status" value="1"/>
</dbReference>
<organism evidence="8 9">
    <name type="scientific">Ictalurus punctatus</name>
    <name type="common">Channel catfish</name>
    <name type="synonym">Silurus punctatus</name>
    <dbReference type="NCBI Taxonomy" id="7998"/>
    <lineage>
        <taxon>Eukaryota</taxon>
        <taxon>Metazoa</taxon>
        <taxon>Chordata</taxon>
        <taxon>Craniata</taxon>
        <taxon>Vertebrata</taxon>
        <taxon>Euteleostomi</taxon>
        <taxon>Actinopterygii</taxon>
        <taxon>Neopterygii</taxon>
        <taxon>Teleostei</taxon>
        <taxon>Ostariophysi</taxon>
        <taxon>Siluriformes</taxon>
        <taxon>Ictaluridae</taxon>
        <taxon>Ictalurus</taxon>
    </lineage>
</organism>
<dbReference type="KEGG" id="ipu:108279085"/>
<proteinExistence type="inferred from homology"/>
<dbReference type="GO" id="GO:0005739">
    <property type="term" value="C:mitochondrion"/>
    <property type="evidence" value="ECO:0007669"/>
    <property type="project" value="UniProtKB-SubCell"/>
</dbReference>
<dbReference type="PANTHER" id="PTHR32247">
    <property type="entry name" value="DIABLO HOMOLOG, MITOCHONDRIAL"/>
    <property type="match status" value="1"/>
</dbReference>
<dbReference type="GO" id="GO:0008631">
    <property type="term" value="P:intrinsic apoptotic signaling pathway in response to oxidative stress"/>
    <property type="evidence" value="ECO:0007669"/>
    <property type="project" value="TreeGrafter"/>
</dbReference>
<evidence type="ECO:0000256" key="2">
    <source>
        <dbReference type="ARBA" id="ARBA00022703"/>
    </source>
</evidence>
<dbReference type="InterPro" id="IPR015142">
    <property type="entry name" value="Smac_DIABLO"/>
</dbReference>
<feature type="region of interest" description="Disordered" evidence="7">
    <location>
        <begin position="190"/>
        <end position="232"/>
    </location>
</feature>
<evidence type="ECO:0000256" key="4">
    <source>
        <dbReference type="ARBA" id="ARBA00023128"/>
    </source>
</evidence>
<dbReference type="GO" id="GO:0043065">
    <property type="term" value="P:positive regulation of apoptotic process"/>
    <property type="evidence" value="ECO:0007669"/>
    <property type="project" value="UniProtKB-ARBA"/>
</dbReference>
<dbReference type="OrthoDB" id="6153032at2759"/>
<evidence type="ECO:0000256" key="3">
    <source>
        <dbReference type="ARBA" id="ARBA00022946"/>
    </source>
</evidence>
<evidence type="ECO:0000256" key="5">
    <source>
        <dbReference type="ARBA" id="ARBA00033049"/>
    </source>
</evidence>
<evidence type="ECO:0000256" key="6">
    <source>
        <dbReference type="ARBA" id="ARBA00046319"/>
    </source>
</evidence>
<keyword evidence="4" id="KW-0496">Mitochondrion</keyword>
<dbReference type="GO" id="GO:0051402">
    <property type="term" value="P:neuron apoptotic process"/>
    <property type="evidence" value="ECO:0007669"/>
    <property type="project" value="TreeGrafter"/>
</dbReference>
<dbReference type="RefSeq" id="XP_017348539.1">
    <property type="nucleotide sequence ID" value="XM_017493050.2"/>
</dbReference>
<name>A0A2D0T0U5_ICTPU</name>
<dbReference type="CTD" id="570425"/>
<keyword evidence="2" id="KW-0053">Apoptosis</keyword>
<sequence length="232" mass="26123">MALYGRKILAAGRCVVSFWSTAIRTRQILIRLPSVIRRNWISVGISSGLCAVPFVQDRVSHEALIRRASSLVTDSANTFLSQTTLALVDSLTQYTKAVHTLISLHRRYVVNINRLNPADESAIWQVILNQREELLRYREDCKQFETKWMNAVNLTQLAAEAAFNAGADQASVTAQTNLQLAQTHVEQARQRSLEAEQELKDSKAEVSQRLQNTSPAVEGNEEEIPEAYLRED</sequence>
<accession>A0A2D0T0U5</accession>
<reference evidence="9" key="2">
    <citation type="submission" date="2025-08" db="UniProtKB">
        <authorList>
            <consortium name="RefSeq"/>
        </authorList>
    </citation>
    <scope>IDENTIFICATION</scope>
    <source>
        <tissue evidence="9">Blood</tissue>
    </source>
</reference>
<evidence type="ECO:0000313" key="8">
    <source>
        <dbReference type="Proteomes" id="UP000221080"/>
    </source>
</evidence>
<dbReference type="PANTHER" id="PTHR32247:SF4">
    <property type="entry name" value="DIRECT IAP-BINDING PROTEIN WITH LOW PI"/>
    <property type="match status" value="1"/>
</dbReference>
<dbReference type="GeneID" id="108279085"/>
<evidence type="ECO:0000256" key="7">
    <source>
        <dbReference type="SAM" id="MobiDB-lite"/>
    </source>
</evidence>
<dbReference type="InterPro" id="IPR009062">
    <property type="entry name" value="Smac/DIABLO-like_sf"/>
</dbReference>